<dbReference type="GO" id="GO:0008360">
    <property type="term" value="P:regulation of cell shape"/>
    <property type="evidence" value="ECO:0007669"/>
    <property type="project" value="UniProtKB-KW"/>
</dbReference>
<evidence type="ECO:0000256" key="2">
    <source>
        <dbReference type="ARBA" id="ARBA00013090"/>
    </source>
</evidence>
<comment type="pathway">
    <text evidence="8">Cell wall biogenesis; peptidoglycan biosynthesis.</text>
</comment>
<evidence type="ECO:0000313" key="9">
    <source>
        <dbReference type="EMBL" id="KOA18900.1"/>
    </source>
</evidence>
<accession>A0A0L6Z7F7</accession>
<dbReference type="PANTHER" id="PTHR21198:SF3">
    <property type="entry name" value="GLUTAMATE RACEMASE"/>
    <property type="match status" value="1"/>
</dbReference>
<gene>
    <name evidence="9" type="primary">yrpC</name>
    <name evidence="8" type="synonym">murI</name>
    <name evidence="9" type="ORF">CLHOM_26400</name>
</gene>
<feature type="active site" description="Proton donor/acceptor" evidence="8">
    <location>
        <position position="195"/>
    </location>
</feature>
<comment type="caution">
    <text evidence="9">The sequence shown here is derived from an EMBL/GenBank/DDBJ whole genome shotgun (WGS) entry which is preliminary data.</text>
</comment>
<dbReference type="PROSITE" id="PS00923">
    <property type="entry name" value="ASP_GLU_RACEMASE_1"/>
    <property type="match status" value="1"/>
</dbReference>
<evidence type="ECO:0000256" key="8">
    <source>
        <dbReference type="HAMAP-Rule" id="MF_00258"/>
    </source>
</evidence>
<dbReference type="InterPro" id="IPR033134">
    <property type="entry name" value="Asp/Glu_racemase_AS_2"/>
</dbReference>
<sequence length="266" mass="29605">MHKEYLNANDSMEDKPIGFFDSGVGGLSVLKEAIKILPNEDYIYFGDSKNAPYGVKSVAEVKALSFQAVEFLIKHKVKAIVVACNTATSVAIEDLRRHYSNIPIIGIEPALKPAVEINDGGKIVIMATPMTLSEKKFACLMEKYKYKAEIVPLPCAGLVEYIEKGIVQGEELNNFLKDKFSHLIYNEISSVVLGCTHYPFIKEELNKVLGEKVKVIDGSLGTAAQLKRLITEKNTRNKKKSMGEVQIFNSLEDEYIIKISKKLLEG</sequence>
<dbReference type="FunFam" id="3.40.50.1860:FF:000002">
    <property type="entry name" value="Glutamate racemase"/>
    <property type="match status" value="1"/>
</dbReference>
<feature type="binding site" evidence="8">
    <location>
        <begin position="53"/>
        <end position="54"/>
    </location>
    <ligand>
        <name>substrate</name>
    </ligand>
</feature>
<keyword evidence="6 8" id="KW-0961">Cell wall biogenesis/degradation</keyword>
<feature type="binding site" evidence="8">
    <location>
        <begin position="85"/>
        <end position="86"/>
    </location>
    <ligand>
        <name>substrate</name>
    </ligand>
</feature>
<feature type="active site" description="Proton donor/acceptor" evidence="8">
    <location>
        <position position="84"/>
    </location>
</feature>
<dbReference type="GO" id="GO:0071555">
    <property type="term" value="P:cell wall organization"/>
    <property type="evidence" value="ECO:0007669"/>
    <property type="project" value="UniProtKB-KW"/>
</dbReference>
<comment type="catalytic activity">
    <reaction evidence="1 8">
        <text>L-glutamate = D-glutamate</text>
        <dbReference type="Rhea" id="RHEA:12813"/>
        <dbReference type="ChEBI" id="CHEBI:29985"/>
        <dbReference type="ChEBI" id="CHEBI:29986"/>
        <dbReference type="EC" id="5.1.1.3"/>
    </reaction>
</comment>
<keyword evidence="3 8" id="KW-0133">Cell shape</keyword>
<dbReference type="EC" id="5.1.1.3" evidence="2 8"/>
<evidence type="ECO:0000256" key="3">
    <source>
        <dbReference type="ARBA" id="ARBA00022960"/>
    </source>
</evidence>
<keyword evidence="10" id="KW-1185">Reference proteome</keyword>
<feature type="binding site" evidence="8">
    <location>
        <begin position="21"/>
        <end position="22"/>
    </location>
    <ligand>
        <name>substrate</name>
    </ligand>
</feature>
<dbReference type="Pfam" id="PF01177">
    <property type="entry name" value="Asp_Glu_race"/>
    <property type="match status" value="1"/>
</dbReference>
<comment type="function">
    <text evidence="8">Provides the (R)-glutamate required for cell wall biosynthesis.</text>
</comment>
<dbReference type="PATRIC" id="fig|1121318.3.peg.2652"/>
<dbReference type="Proteomes" id="UP000037043">
    <property type="component" value="Unassembled WGS sequence"/>
</dbReference>
<keyword evidence="5 8" id="KW-0413">Isomerase</keyword>
<keyword evidence="4 8" id="KW-0573">Peptidoglycan synthesis</keyword>
<name>A0A0L6Z7F7_9CLOT</name>
<evidence type="ECO:0000256" key="6">
    <source>
        <dbReference type="ARBA" id="ARBA00023316"/>
    </source>
</evidence>
<comment type="similarity">
    <text evidence="8">Belongs to the aspartate/glutamate racemases family.</text>
</comment>
<dbReference type="PANTHER" id="PTHR21198">
    <property type="entry name" value="GLUTAMATE RACEMASE"/>
    <property type="match status" value="1"/>
</dbReference>
<dbReference type="EMBL" id="LHUR01000031">
    <property type="protein sequence ID" value="KOA18900.1"/>
    <property type="molecule type" value="Genomic_DNA"/>
</dbReference>
<dbReference type="NCBIfam" id="TIGR00067">
    <property type="entry name" value="glut_race"/>
    <property type="match status" value="1"/>
</dbReference>
<protein>
    <recommendedName>
        <fullName evidence="7 8">Glutamate racemase</fullName>
        <ecNumber evidence="2 8">5.1.1.3</ecNumber>
    </recommendedName>
</protein>
<dbReference type="UniPathway" id="UPA00219"/>
<evidence type="ECO:0000256" key="5">
    <source>
        <dbReference type="ARBA" id="ARBA00023235"/>
    </source>
</evidence>
<evidence type="ECO:0000256" key="4">
    <source>
        <dbReference type="ARBA" id="ARBA00022984"/>
    </source>
</evidence>
<dbReference type="AlphaFoldDB" id="A0A0L6Z7F7"/>
<dbReference type="GO" id="GO:0009252">
    <property type="term" value="P:peptidoglycan biosynthetic process"/>
    <property type="evidence" value="ECO:0007669"/>
    <property type="project" value="UniProtKB-UniRule"/>
</dbReference>
<organism evidence="9 10">
    <name type="scientific">Clostridium homopropionicum DSM 5847</name>
    <dbReference type="NCBI Taxonomy" id="1121318"/>
    <lineage>
        <taxon>Bacteria</taxon>
        <taxon>Bacillati</taxon>
        <taxon>Bacillota</taxon>
        <taxon>Clostridia</taxon>
        <taxon>Eubacteriales</taxon>
        <taxon>Clostridiaceae</taxon>
        <taxon>Clostridium</taxon>
    </lineage>
</organism>
<dbReference type="InterPro" id="IPR001920">
    <property type="entry name" value="Asp/Glu_race"/>
</dbReference>
<dbReference type="STRING" id="36844.SAMN04488501_109115"/>
<dbReference type="PROSITE" id="PS00924">
    <property type="entry name" value="ASP_GLU_RACEMASE_2"/>
    <property type="match status" value="1"/>
</dbReference>
<dbReference type="InterPro" id="IPR004391">
    <property type="entry name" value="Glu_race"/>
</dbReference>
<dbReference type="HAMAP" id="MF_00258">
    <property type="entry name" value="Glu_racemase"/>
    <property type="match status" value="1"/>
</dbReference>
<dbReference type="Gene3D" id="3.40.50.1860">
    <property type="match status" value="2"/>
</dbReference>
<feature type="binding site" evidence="8">
    <location>
        <begin position="196"/>
        <end position="197"/>
    </location>
    <ligand>
        <name>substrate</name>
    </ligand>
</feature>
<reference evidence="10" key="1">
    <citation type="submission" date="2015-08" db="EMBL/GenBank/DDBJ databases">
        <title>Genome sequence of the strict anaerobe Clostridium homopropionicum LuHBu1 (DSM 5847T).</title>
        <authorList>
            <person name="Poehlein A."/>
            <person name="Beck M."/>
            <person name="Schiel-Bengelsdorf B."/>
            <person name="Bengelsdorf F.R."/>
            <person name="Daniel R."/>
            <person name="Duerre P."/>
        </authorList>
    </citation>
    <scope>NUCLEOTIDE SEQUENCE [LARGE SCALE GENOMIC DNA]</scope>
    <source>
        <strain evidence="10">DSM 5847</strain>
    </source>
</reference>
<dbReference type="InterPro" id="IPR018187">
    <property type="entry name" value="Asp/Glu_racemase_AS_1"/>
</dbReference>
<dbReference type="SUPFAM" id="SSF53681">
    <property type="entry name" value="Aspartate/glutamate racemase"/>
    <property type="match status" value="2"/>
</dbReference>
<proteinExistence type="inferred from homology"/>
<evidence type="ECO:0000313" key="10">
    <source>
        <dbReference type="Proteomes" id="UP000037043"/>
    </source>
</evidence>
<dbReference type="InterPro" id="IPR015942">
    <property type="entry name" value="Asp/Glu/hydantoin_racemase"/>
</dbReference>
<evidence type="ECO:0000256" key="1">
    <source>
        <dbReference type="ARBA" id="ARBA00001602"/>
    </source>
</evidence>
<dbReference type="GO" id="GO:0008881">
    <property type="term" value="F:glutamate racemase activity"/>
    <property type="evidence" value="ECO:0007669"/>
    <property type="project" value="UniProtKB-UniRule"/>
</dbReference>
<evidence type="ECO:0000256" key="7">
    <source>
        <dbReference type="ARBA" id="ARBA00070053"/>
    </source>
</evidence>